<dbReference type="GO" id="GO:0005524">
    <property type="term" value="F:ATP binding"/>
    <property type="evidence" value="ECO:0007669"/>
    <property type="project" value="InterPro"/>
</dbReference>
<feature type="region of interest" description="Actin-binding" evidence="9">
    <location>
        <begin position="242"/>
        <end position="264"/>
    </location>
</feature>
<dbReference type="GO" id="GO:0030832">
    <property type="term" value="P:regulation of actin filament length"/>
    <property type="evidence" value="ECO:0007669"/>
    <property type="project" value="TreeGrafter"/>
</dbReference>
<evidence type="ECO:0000256" key="10">
    <source>
        <dbReference type="SAM" id="Coils"/>
    </source>
</evidence>
<dbReference type="InterPro" id="IPR027417">
    <property type="entry name" value="P-loop_NTPase"/>
</dbReference>
<keyword evidence="12" id="KW-0472">Membrane</keyword>
<dbReference type="GO" id="GO:0004674">
    <property type="term" value="F:protein serine/threonine kinase activity"/>
    <property type="evidence" value="ECO:0007669"/>
    <property type="project" value="TreeGrafter"/>
</dbReference>
<dbReference type="Gene3D" id="1.20.58.530">
    <property type="match status" value="2"/>
</dbReference>
<evidence type="ECO:0000259" key="13">
    <source>
        <dbReference type="PROSITE" id="PS51456"/>
    </source>
</evidence>
<feature type="domain" description="Myosin motor" evidence="13">
    <location>
        <begin position="1"/>
        <end position="365"/>
    </location>
</feature>
<feature type="region of interest" description="Disordered" evidence="11">
    <location>
        <begin position="131"/>
        <end position="193"/>
    </location>
</feature>
<name>A0A6B2KXU3_9EUKA</name>
<dbReference type="GO" id="GO:0042995">
    <property type="term" value="C:cell projection"/>
    <property type="evidence" value="ECO:0007669"/>
    <property type="project" value="UniProtKB-SubCell"/>
</dbReference>
<comment type="caution">
    <text evidence="9">Lacks conserved residue(s) required for the propagation of feature annotation.</text>
</comment>
<dbReference type="EMBL" id="GIBP01000590">
    <property type="protein sequence ID" value="NDV29559.1"/>
    <property type="molecule type" value="Transcribed_RNA"/>
</dbReference>
<proteinExistence type="inferred from homology"/>
<evidence type="ECO:0000256" key="5">
    <source>
        <dbReference type="ARBA" id="ARBA00023123"/>
    </source>
</evidence>
<organism evidence="14">
    <name type="scientific">Arcella intermedia</name>
    <dbReference type="NCBI Taxonomy" id="1963864"/>
    <lineage>
        <taxon>Eukaryota</taxon>
        <taxon>Amoebozoa</taxon>
        <taxon>Tubulinea</taxon>
        <taxon>Elardia</taxon>
        <taxon>Arcellinida</taxon>
        <taxon>Sphaerothecina</taxon>
        <taxon>Arcellidae</taxon>
        <taxon>Arcella</taxon>
    </lineage>
</organism>
<keyword evidence="12" id="KW-0812">Transmembrane</keyword>
<dbReference type="GO" id="GO:0000146">
    <property type="term" value="F:microfilament motor activity"/>
    <property type="evidence" value="ECO:0007669"/>
    <property type="project" value="TreeGrafter"/>
</dbReference>
<evidence type="ECO:0000256" key="2">
    <source>
        <dbReference type="ARBA" id="ARBA00004316"/>
    </source>
</evidence>
<dbReference type="Pfam" id="PF00063">
    <property type="entry name" value="Myosin_head"/>
    <property type="match status" value="2"/>
</dbReference>
<keyword evidence="3" id="KW-0963">Cytoplasm</keyword>
<protein>
    <recommendedName>
        <fullName evidence="13">Myosin motor domain-containing protein</fullName>
    </recommendedName>
</protein>
<feature type="compositionally biased region" description="Polar residues" evidence="11">
    <location>
        <begin position="160"/>
        <end position="181"/>
    </location>
</feature>
<keyword evidence="12" id="KW-1133">Transmembrane helix</keyword>
<feature type="compositionally biased region" description="Polar residues" evidence="11">
    <location>
        <begin position="136"/>
        <end position="149"/>
    </location>
</feature>
<comment type="subcellular location">
    <subcellularLocation>
        <location evidence="2">Cell projection</location>
    </subcellularLocation>
    <subcellularLocation>
        <location evidence="1">Cytoplasm</location>
        <location evidence="1">Cytoskeleton</location>
    </subcellularLocation>
</comment>
<keyword evidence="8" id="KW-0966">Cell projection</keyword>
<keyword evidence="5 9" id="KW-0518">Myosin</keyword>
<evidence type="ECO:0000256" key="11">
    <source>
        <dbReference type="SAM" id="MobiDB-lite"/>
    </source>
</evidence>
<feature type="transmembrane region" description="Helical" evidence="12">
    <location>
        <begin position="780"/>
        <end position="800"/>
    </location>
</feature>
<dbReference type="SMART" id="SM00242">
    <property type="entry name" value="MYSc"/>
    <property type="match status" value="1"/>
</dbReference>
<dbReference type="GO" id="GO:0016459">
    <property type="term" value="C:myosin complex"/>
    <property type="evidence" value="ECO:0007669"/>
    <property type="project" value="UniProtKB-KW"/>
</dbReference>
<keyword evidence="10" id="KW-0175">Coiled coil</keyword>
<dbReference type="SUPFAM" id="SSF52540">
    <property type="entry name" value="P-loop containing nucleoside triphosphate hydrolases"/>
    <property type="match status" value="1"/>
</dbReference>
<dbReference type="InterPro" id="IPR052409">
    <property type="entry name" value="Myosin-III_kinase_activity"/>
</dbReference>
<dbReference type="PROSITE" id="PS51456">
    <property type="entry name" value="MYOSIN_MOTOR"/>
    <property type="match status" value="1"/>
</dbReference>
<accession>A0A6B2KXU3</accession>
<sequence length="810" mass="95374">MFKAEQEQYTKEGVPWTSIDFVDNQACIHLIERPGGIMAMMDEEAKMPRGNDKTLMDKLSRKHRACPVFVFEDKFPDMFQVKHYASTVPYSIEGFMDKNKDTLQDDVSLAMVQSKLPLICELFTTNYDTPYPLSPRGSQPNLSRSQSSLDFKEISPPSSPFTNSGPKRPSSTLSRTATTGNIRRDSGRTVDSVSRLVVPQTNGRKSGFSLSLTGIENTGSPVSPRTPDMKGITVCRKFKYDLASLIEILASSNRHYIRCIKPNDYALPDTFDQLKIINQLRSNGILETVKLRQAGFSRRVPFTSFVDRYYVLGIQANQIAAFFNRPDLKETNNNKGGNDKIQWAIGKTQVFLRERFVQNLEKLRIKAYEKYVVVIQSTIKRQLSIQYLDKLKKEFQEKMERIVRIESRIRAWNATCAFMKLKMEDEAKRCVASVVLQKYIRYWNCQINKMKLMEKKGTNNGVAEEQRNNQIELKRKEQKRKMKEEEKNISLELLKIEQERSDMQLEKKRALEIERSKLEQNALLAAEEEKRRIIEEERRILQEERRKLEEERSKWTEEEKRREEMWRMEVQRQKDMYKQQELEQLEKKKIEINQLLEKEKSKLHKEELDLKNRHQLELQKLELERESLKGREEEMETKFKEEIELLRQEIMRVKEEANSAIKEQQLFNELERKHREEDWIRAQQEKLDIEKSKMMAQREEELRSQLHKLKAKKQKEKEKFAKERELQELQQAEWLKQQKSLIEEQFKQQQQHQQVNTSLVSKESTLTDEFRSTYNLIGKGVFVGGIGLALWGLTTIVNIISPRGGSYPNK</sequence>
<dbReference type="InterPro" id="IPR001609">
    <property type="entry name" value="Myosin_head_motor_dom-like"/>
</dbReference>
<evidence type="ECO:0000256" key="9">
    <source>
        <dbReference type="PROSITE-ProRule" id="PRU00782"/>
    </source>
</evidence>
<keyword evidence="6" id="KW-0505">Motor protein</keyword>
<dbReference type="AlphaFoldDB" id="A0A6B2KXU3"/>
<evidence type="ECO:0000256" key="4">
    <source>
        <dbReference type="ARBA" id="ARBA00022737"/>
    </source>
</evidence>
<feature type="coiled-coil region" evidence="10">
    <location>
        <begin position="466"/>
        <end position="732"/>
    </location>
</feature>
<dbReference type="Gene3D" id="3.40.850.10">
    <property type="entry name" value="Kinesin motor domain"/>
    <property type="match status" value="1"/>
</dbReference>
<dbReference type="Gene3D" id="1.20.5.4820">
    <property type="match status" value="1"/>
</dbReference>
<reference evidence="14" key="1">
    <citation type="journal article" date="2020" name="J. Eukaryot. Microbiol.">
        <title>De novo Sequencing, Assembly and Annotation of the Transcriptome for the Free-Living Testate Amoeba Arcella intermedia.</title>
        <authorList>
            <person name="Ribeiro G.M."/>
            <person name="Porfirio-Sousa A.L."/>
            <person name="Maurer-Alcala X.X."/>
            <person name="Katz L.A."/>
            <person name="Lahr D.J.G."/>
        </authorList>
    </citation>
    <scope>NUCLEOTIDE SEQUENCE</scope>
</reference>
<evidence type="ECO:0000256" key="7">
    <source>
        <dbReference type="ARBA" id="ARBA00023212"/>
    </source>
</evidence>
<evidence type="ECO:0000256" key="1">
    <source>
        <dbReference type="ARBA" id="ARBA00004245"/>
    </source>
</evidence>
<evidence type="ECO:0000256" key="8">
    <source>
        <dbReference type="ARBA" id="ARBA00023273"/>
    </source>
</evidence>
<keyword evidence="9" id="KW-0009">Actin-binding</keyword>
<dbReference type="InterPro" id="IPR036961">
    <property type="entry name" value="Kinesin_motor_dom_sf"/>
</dbReference>
<dbReference type="PANTHER" id="PTHR46256">
    <property type="entry name" value="AGAP011099-PA"/>
    <property type="match status" value="1"/>
</dbReference>
<evidence type="ECO:0000313" key="14">
    <source>
        <dbReference type="EMBL" id="NDV29559.1"/>
    </source>
</evidence>
<dbReference type="PANTHER" id="PTHR46256:SF5">
    <property type="entry name" value="MYOSIN-IIIB-LIKE"/>
    <property type="match status" value="1"/>
</dbReference>
<evidence type="ECO:0000256" key="3">
    <source>
        <dbReference type="ARBA" id="ARBA00022490"/>
    </source>
</evidence>
<keyword evidence="4" id="KW-0677">Repeat</keyword>
<evidence type="ECO:0000256" key="6">
    <source>
        <dbReference type="ARBA" id="ARBA00023175"/>
    </source>
</evidence>
<comment type="similarity">
    <text evidence="9">Belongs to the TRAFAC class myosin-kinesin ATPase superfamily. Myosin family.</text>
</comment>
<dbReference type="GO" id="GO:0003779">
    <property type="term" value="F:actin binding"/>
    <property type="evidence" value="ECO:0007669"/>
    <property type="project" value="UniProtKB-KW"/>
</dbReference>
<keyword evidence="7" id="KW-0206">Cytoskeleton</keyword>
<evidence type="ECO:0000256" key="12">
    <source>
        <dbReference type="SAM" id="Phobius"/>
    </source>
</evidence>